<dbReference type="Pfam" id="PF00319">
    <property type="entry name" value="SRF-TF"/>
    <property type="match status" value="1"/>
</dbReference>
<keyword evidence="8" id="KW-1185">Reference proteome</keyword>
<keyword evidence="4" id="KW-0804">Transcription</keyword>
<dbReference type="PROSITE" id="PS50066">
    <property type="entry name" value="MADS_BOX_2"/>
    <property type="match status" value="1"/>
</dbReference>
<dbReference type="GO" id="GO:0046983">
    <property type="term" value="F:protein dimerization activity"/>
    <property type="evidence" value="ECO:0007669"/>
    <property type="project" value="InterPro"/>
</dbReference>
<keyword evidence="5" id="KW-0539">Nucleus</keyword>
<gene>
    <name evidence="7" type="ORF">FPE_LOCUS23199</name>
</gene>
<protein>
    <recommendedName>
        <fullName evidence="6">MADS-box domain-containing protein</fullName>
    </recommendedName>
</protein>
<dbReference type="AlphaFoldDB" id="A0AAD1ZTW0"/>
<dbReference type="Proteomes" id="UP000834106">
    <property type="component" value="Chromosome 14"/>
</dbReference>
<dbReference type="GO" id="GO:0000978">
    <property type="term" value="F:RNA polymerase II cis-regulatory region sequence-specific DNA binding"/>
    <property type="evidence" value="ECO:0007669"/>
    <property type="project" value="TreeGrafter"/>
</dbReference>
<name>A0AAD1ZTW0_9LAMI</name>
<evidence type="ECO:0000256" key="1">
    <source>
        <dbReference type="ARBA" id="ARBA00004123"/>
    </source>
</evidence>
<accession>A0AAD1ZTW0</accession>
<organism evidence="7 8">
    <name type="scientific">Fraxinus pennsylvanica</name>
    <dbReference type="NCBI Taxonomy" id="56036"/>
    <lineage>
        <taxon>Eukaryota</taxon>
        <taxon>Viridiplantae</taxon>
        <taxon>Streptophyta</taxon>
        <taxon>Embryophyta</taxon>
        <taxon>Tracheophyta</taxon>
        <taxon>Spermatophyta</taxon>
        <taxon>Magnoliopsida</taxon>
        <taxon>eudicotyledons</taxon>
        <taxon>Gunneridae</taxon>
        <taxon>Pentapetalae</taxon>
        <taxon>asterids</taxon>
        <taxon>lamiids</taxon>
        <taxon>Lamiales</taxon>
        <taxon>Oleaceae</taxon>
        <taxon>Oleeae</taxon>
        <taxon>Fraxinus</taxon>
    </lineage>
</organism>
<dbReference type="PRINTS" id="PR00404">
    <property type="entry name" value="MADSDOMAIN"/>
</dbReference>
<dbReference type="GO" id="GO:0000981">
    <property type="term" value="F:DNA-binding transcription factor activity, RNA polymerase II-specific"/>
    <property type="evidence" value="ECO:0007669"/>
    <property type="project" value="TreeGrafter"/>
</dbReference>
<dbReference type="Gene3D" id="3.40.1810.10">
    <property type="entry name" value="Transcription factor, MADS-box"/>
    <property type="match status" value="1"/>
</dbReference>
<dbReference type="EMBL" id="OU503049">
    <property type="protein sequence ID" value="CAI9775769.1"/>
    <property type="molecule type" value="Genomic_DNA"/>
</dbReference>
<dbReference type="SMART" id="SM00432">
    <property type="entry name" value="MADS"/>
    <property type="match status" value="1"/>
</dbReference>
<evidence type="ECO:0000256" key="5">
    <source>
        <dbReference type="ARBA" id="ARBA00023242"/>
    </source>
</evidence>
<proteinExistence type="predicted"/>
<keyword evidence="3" id="KW-0238">DNA-binding</keyword>
<evidence type="ECO:0000313" key="7">
    <source>
        <dbReference type="EMBL" id="CAI9775769.1"/>
    </source>
</evidence>
<evidence type="ECO:0000256" key="3">
    <source>
        <dbReference type="ARBA" id="ARBA00023125"/>
    </source>
</evidence>
<dbReference type="InterPro" id="IPR002100">
    <property type="entry name" value="TF_MADSbox"/>
</dbReference>
<comment type="subcellular location">
    <subcellularLocation>
        <location evidence="1">Nucleus</location>
    </subcellularLocation>
</comment>
<evidence type="ECO:0000256" key="4">
    <source>
        <dbReference type="ARBA" id="ARBA00023163"/>
    </source>
</evidence>
<dbReference type="GO" id="GO:0005634">
    <property type="term" value="C:nucleus"/>
    <property type="evidence" value="ECO:0007669"/>
    <property type="project" value="UniProtKB-SubCell"/>
</dbReference>
<feature type="domain" description="MADS-box" evidence="6">
    <location>
        <begin position="1"/>
        <end position="61"/>
    </location>
</feature>
<dbReference type="PANTHER" id="PTHR11945">
    <property type="entry name" value="MADS BOX PROTEIN"/>
    <property type="match status" value="1"/>
</dbReference>
<evidence type="ECO:0000313" key="8">
    <source>
        <dbReference type="Proteomes" id="UP000834106"/>
    </source>
</evidence>
<evidence type="ECO:0000259" key="6">
    <source>
        <dbReference type="PROSITE" id="PS50066"/>
    </source>
</evidence>
<reference evidence="7" key="1">
    <citation type="submission" date="2023-05" db="EMBL/GenBank/DDBJ databases">
        <authorList>
            <person name="Huff M."/>
        </authorList>
    </citation>
    <scope>NUCLEOTIDE SEQUENCE</scope>
</reference>
<sequence length="161" mass="17681">MVRRRVEIKKIEEKSRMYTTFTKRRQGLFKKTKVLCTMCEAEAAVLTFSKAGNAFFFGHPSVESVVNRYAAGPSSPASTNTGIEGNEHEVVAASISEAEKKIVELMGKGRAAWDNGVRNLELFELDELESAIQKIKSKVGAQAAETISNGEDQKAEFCGTD</sequence>
<evidence type="ECO:0000256" key="2">
    <source>
        <dbReference type="ARBA" id="ARBA00023015"/>
    </source>
</evidence>
<dbReference type="SUPFAM" id="SSF55455">
    <property type="entry name" value="SRF-like"/>
    <property type="match status" value="1"/>
</dbReference>
<dbReference type="PANTHER" id="PTHR11945:SF779">
    <property type="entry name" value="AGAMOUS-LIKE MADS-BOX PROTEIN AGL61"/>
    <property type="match status" value="1"/>
</dbReference>
<keyword evidence="2" id="KW-0805">Transcription regulation</keyword>
<dbReference type="InterPro" id="IPR036879">
    <property type="entry name" value="TF_MADSbox_sf"/>
</dbReference>